<evidence type="ECO:0000256" key="5">
    <source>
        <dbReference type="RuleBase" id="RU003651"/>
    </source>
</evidence>
<evidence type="ECO:0000256" key="2">
    <source>
        <dbReference type="ARBA" id="ARBA00022741"/>
    </source>
</evidence>
<dbReference type="InterPro" id="IPR041569">
    <property type="entry name" value="AAA_lid_3"/>
</dbReference>
<comment type="caution">
    <text evidence="8">The sequence shown here is derived from an EMBL/GenBank/DDBJ whole genome shotgun (WGS) entry which is preliminary data.</text>
</comment>
<protein>
    <recommendedName>
        <fullName evidence="10">AAA+ ATPase domain-containing protein</fullName>
    </recommendedName>
</protein>
<dbReference type="Gene3D" id="1.10.8.60">
    <property type="match status" value="1"/>
</dbReference>
<evidence type="ECO:0000313" key="9">
    <source>
        <dbReference type="Proteomes" id="UP000593572"/>
    </source>
</evidence>
<dbReference type="GO" id="GO:0005741">
    <property type="term" value="C:mitochondrial outer membrane"/>
    <property type="evidence" value="ECO:0007669"/>
    <property type="project" value="TreeGrafter"/>
</dbReference>
<dbReference type="Proteomes" id="UP000593572">
    <property type="component" value="Unassembled WGS sequence"/>
</dbReference>
<evidence type="ECO:0000256" key="3">
    <source>
        <dbReference type="ARBA" id="ARBA00022840"/>
    </source>
</evidence>
<keyword evidence="4" id="KW-0496">Mitochondrion</keyword>
<keyword evidence="9" id="KW-1185">Reference proteome</keyword>
<evidence type="ECO:0000256" key="4">
    <source>
        <dbReference type="ARBA" id="ARBA00023128"/>
    </source>
</evidence>
<keyword evidence="2 5" id="KW-0547">Nucleotide-binding</keyword>
<reference evidence="8 9" key="1">
    <citation type="journal article" date="2019" name="Genome Biol. Evol.">
        <title>Insights into the evolution of the New World diploid cottons (Gossypium, subgenus Houzingenia) based on genome sequencing.</title>
        <authorList>
            <person name="Grover C.E."/>
            <person name="Arick M.A. 2nd"/>
            <person name="Thrash A."/>
            <person name="Conover J.L."/>
            <person name="Sanders W.S."/>
            <person name="Peterson D.G."/>
            <person name="Frelichowski J.E."/>
            <person name="Scheffler J.A."/>
            <person name="Scheffler B.E."/>
            <person name="Wendel J.F."/>
        </authorList>
    </citation>
    <scope>NUCLEOTIDE SEQUENCE [LARGE SCALE GENOMIC DNA]</scope>
    <source>
        <strain evidence="8">157</strain>
        <tissue evidence="8">Leaf</tissue>
    </source>
</reference>
<dbReference type="SUPFAM" id="SSF52540">
    <property type="entry name" value="P-loop containing nucleoside triphosphate hydrolases"/>
    <property type="match status" value="1"/>
</dbReference>
<dbReference type="InterPro" id="IPR003960">
    <property type="entry name" value="ATPase_AAA_CS"/>
</dbReference>
<evidence type="ECO:0000256" key="1">
    <source>
        <dbReference type="ARBA" id="ARBA00004304"/>
    </source>
</evidence>
<dbReference type="PANTHER" id="PTHR45644:SF73">
    <property type="entry name" value="AAA-TYPE ATPASE FAMILY PROTEIN"/>
    <property type="match status" value="1"/>
</dbReference>
<feature type="domain" description="AAA ATPase AAA+ lid" evidence="7">
    <location>
        <begin position="135"/>
        <end position="171"/>
    </location>
</feature>
<evidence type="ECO:0000259" key="7">
    <source>
        <dbReference type="Pfam" id="PF17862"/>
    </source>
</evidence>
<evidence type="ECO:0000313" key="8">
    <source>
        <dbReference type="EMBL" id="MBA0563100.1"/>
    </source>
</evidence>
<comment type="similarity">
    <text evidence="5">Belongs to the AAA ATPase family.</text>
</comment>
<dbReference type="InterPro" id="IPR027417">
    <property type="entry name" value="P-loop_NTPase"/>
</dbReference>
<dbReference type="PROSITE" id="PS00674">
    <property type="entry name" value="AAA"/>
    <property type="match status" value="1"/>
</dbReference>
<dbReference type="Pfam" id="PF17862">
    <property type="entry name" value="AAA_lid_3"/>
    <property type="match status" value="1"/>
</dbReference>
<dbReference type="InterPro" id="IPR051701">
    <property type="entry name" value="Mito_OM_Translocase_MSP1"/>
</dbReference>
<feature type="domain" description="ATPase AAA-type core" evidence="6">
    <location>
        <begin position="2"/>
        <end position="112"/>
    </location>
</feature>
<gene>
    <name evidence="8" type="ORF">Golob_008102</name>
</gene>
<dbReference type="PANTHER" id="PTHR45644">
    <property type="entry name" value="AAA ATPASE, PUTATIVE (AFU_ORTHOLOGUE AFUA_2G12920)-RELATED-RELATED"/>
    <property type="match status" value="1"/>
</dbReference>
<dbReference type="InterPro" id="IPR003959">
    <property type="entry name" value="ATPase_AAA_core"/>
</dbReference>
<dbReference type="Pfam" id="PF00004">
    <property type="entry name" value="AAA"/>
    <property type="match status" value="1"/>
</dbReference>
<accession>A0A7J8MET6</accession>
<name>A0A7J8MET6_9ROSI</name>
<keyword evidence="3 5" id="KW-0067">ATP-binding</keyword>
<dbReference type="GO" id="GO:0005524">
    <property type="term" value="F:ATP binding"/>
    <property type="evidence" value="ECO:0007669"/>
    <property type="project" value="UniProtKB-KW"/>
</dbReference>
<dbReference type="EMBL" id="JABEZX010000008">
    <property type="protein sequence ID" value="MBA0563100.1"/>
    <property type="molecule type" value="Genomic_DNA"/>
</dbReference>
<evidence type="ECO:0000259" key="6">
    <source>
        <dbReference type="Pfam" id="PF00004"/>
    </source>
</evidence>
<comment type="subcellular location">
    <subcellularLocation>
        <location evidence="1">Mitochondrion membrane</location>
        <topology evidence="1">Single-pass membrane protein</topology>
    </subcellularLocation>
</comment>
<dbReference type="GO" id="GO:0016887">
    <property type="term" value="F:ATP hydrolysis activity"/>
    <property type="evidence" value="ECO:0007669"/>
    <property type="project" value="InterPro"/>
</dbReference>
<evidence type="ECO:0008006" key="10">
    <source>
        <dbReference type="Google" id="ProtNLM"/>
    </source>
</evidence>
<sequence length="246" mass="28010">MSSITSKWFGEGEKYVKAVFSLASKIAPSVIFVDEVCYFLPSSFILCSCILWRRENPGEHEAMRKMKNEFMVNWDGLRTKDRERVLVLAATNRPFDLDEAVIRRLPRRLMVNLPDAPNREKILRVILAKEELSSNVDLEAIANMTEGYSGSDLKNLCVTAAHCPIREILDKEKKERASAVAEDRPAPSLYSSADIRSLKMDDFKYAHEQVCASVSSESTNMNELLQWNELYGEGGSRKKKPLSYFM</sequence>
<proteinExistence type="inferred from homology"/>
<organism evidence="8 9">
    <name type="scientific">Gossypium lobatum</name>
    <dbReference type="NCBI Taxonomy" id="34289"/>
    <lineage>
        <taxon>Eukaryota</taxon>
        <taxon>Viridiplantae</taxon>
        <taxon>Streptophyta</taxon>
        <taxon>Embryophyta</taxon>
        <taxon>Tracheophyta</taxon>
        <taxon>Spermatophyta</taxon>
        <taxon>Magnoliopsida</taxon>
        <taxon>eudicotyledons</taxon>
        <taxon>Gunneridae</taxon>
        <taxon>Pentapetalae</taxon>
        <taxon>rosids</taxon>
        <taxon>malvids</taxon>
        <taxon>Malvales</taxon>
        <taxon>Malvaceae</taxon>
        <taxon>Malvoideae</taxon>
        <taxon>Gossypium</taxon>
    </lineage>
</organism>
<dbReference type="AlphaFoldDB" id="A0A7J8MET6"/>
<dbReference type="Gene3D" id="3.40.50.300">
    <property type="entry name" value="P-loop containing nucleotide triphosphate hydrolases"/>
    <property type="match status" value="1"/>
</dbReference>